<name>A0AAN9Y7I6_9HEMI</name>
<feature type="compositionally biased region" description="Polar residues" evidence="2">
    <location>
        <begin position="1607"/>
        <end position="1616"/>
    </location>
</feature>
<comment type="caution">
    <text evidence="3">The sequence shown here is derived from an EMBL/GenBank/DDBJ whole genome shotgun (WGS) entry which is preliminary data.</text>
</comment>
<feature type="region of interest" description="Disordered" evidence="2">
    <location>
        <begin position="1607"/>
        <end position="1663"/>
    </location>
</feature>
<dbReference type="Proteomes" id="UP001367676">
    <property type="component" value="Unassembled WGS sequence"/>
</dbReference>
<keyword evidence="1" id="KW-0040">ANK repeat</keyword>
<feature type="region of interest" description="Disordered" evidence="2">
    <location>
        <begin position="37"/>
        <end position="59"/>
    </location>
</feature>
<protein>
    <recommendedName>
        <fullName evidence="5">Phosphoinositide phospholipase C</fullName>
    </recommendedName>
</protein>
<dbReference type="Pfam" id="PF00023">
    <property type="entry name" value="Ank"/>
    <property type="match status" value="2"/>
</dbReference>
<sequence length="1949" mass="214819">MKGYFSYGGYLALDEFNKKAIRCQLLCLQLRQHHDKTCGDDHDGQESTPLLSSRTEKTAKRKRLSAELFDDYSSQSLLSSSVSSTSSSSSSSSSSSLSSTTDAFKNALHLAVEYEAVDVVKLLLRYGVDPESKGVYSHQPTPQLQQQPAATNVAVVAAAAAAAAAAVALDADNNNLGAAAARLARCGPSAMYPPNTADGGSGKLLASSSSVTCTASNSVSSSPLHCPLQHVLPKCVTSSLLSKGATVVTTAVSSCSPKSASLTSQKYGREGSPSLRPQLLRTNVERAAETTSCSLRNDVKDSGTKISEKSCDSAPMSVQRRVSWVPPRRQNHSAATETPHRRQPRHPFNRHLVRQRSFSLESHGTVTKPTTLDTSRKCVSLKSSPQISAHGAGTLAAGGLATGKSSVCSSPAHSGAQPSKTNSTPERSIMAELRRSSEIFKSILMNLSIKEIDSQAELAHSSSSSLATNDVDVDGLLATYRQRCIDNYQYLGDLSSSSFSSSSSSSSSRNSSAYSSPVTSPDRSSSSDESEGRRMRGRRRAKPPEAEPPPPPFLRVSQNLPAGKLAELSHEYNQYFLYELPPILLAIARGNAVITGLLLKYGANPNYQDIFGNTPLHVATCQSNIPWECILILLENGAQICLANHRGIRPIDLTLKPILQKLQSRVVDSCWNNLVEANSQHHGILIAVAASSTAKSAVNPARILRKLRSNAAESVEEGTSCASGGLSSPGSGRSRSSNRSAEFTKKEMSIVKQKLSEARRSNRARRKEWRDAGRKRQLSTQSGKLDISRDYMLERSLKILVMMSNNAECLGYLVRGLLQHVGQIINLFQKKNDQIIRRAISTFLHNTLRTAVNTFPQSGSLVTDADELERNKKELVAVMCYVSKICLYLIHSVHGAQYTAMLILNKIIDLSVIHQLTLKKTKLSTALQHPCKIDVDSCSSQEYESPSCFSRKGSQNRSDKTFAKRPSFIAKSEAHNQNKKVDLEEKEECVLGAMTSMHASSVLNTLHNALTLFKRVISSHRTCTPSKRSLNCSYHCLQLLSGRVLVFMTQNEDIQDELLQEQQLRILAATLDVTHDPQLLLLMLQVFANAALHPKHHRALVDHGIPDLLSQLLLPSDDWYYNAHSTKYGLFVKHHVSRVLVYLGLQHRVNYKYSVFEYHIQEELREQQRLLESQQQSQQLSQGTSQNRTTNAQLLTQLLVQQLQQEPTRIPEYDTESETPKNEKDYITYTSICPSLVVNETSNILSGISVEYAVYNTLRVIESTLNQPPVPFESSTLHWVVSGFFYGQINNSGQLASRRLPSDPNSILFAQNFMFCFPFVINPVVVLRLLSHRLMTTAPLHRWKSSASRSSFGSVITHDVPRSPRSRASSTETETSTLRKRRKVNLTLDCANWANDINAANDENCSLKANRPTPRPSQCRESSISSASGLGIEPAMQAISAVSNMLRYAPSRDSIRSTGSCDERRNYLALNLQHKAKNAFRFSSLKHQNKRRSKSQANICKMEHAGRGRETAEQDILAFQKQLQNLPDFDSPDNPNNQILDATLALTEFVTGRLLIRPRSRSMPRVTYESSRYLTLPDTGFGCRLPRGRSAGALGFQTDLPSTFGQMLLSSPVTTPTDDRRPSGAQPIALPSTQVLASCNSNSRRSSLSPASDRNTRRRDSPACLQMEVPSRHRAILSFVEDWMKISRVELEHNSALNRELREFLSRVATCGAPYQQWCADMKQEFPALNKDPDLENVDDHDDIDREYYQLVNQVISGSLPCNKEEAAVLAGIHLRIEETWGRPNRFLTHSPLPLTPFGDEDVTTLKPISEDKESFLLEVPTFGGHTGPKIIRPVSPLAEDAENEEENDFTADSKKMVCSSAGSAGSASSAKALEDLQHSKPSGNSLLRKCYPSSSNQVSSLLPAGRRIEDFLPPSYLGSKGMGKLIKIEFIGNIKCNSIEENINAVIY</sequence>
<dbReference type="InterPro" id="IPR039715">
    <property type="entry name" value="ZCCHC10"/>
</dbReference>
<dbReference type="EMBL" id="JBBCAQ010000014">
    <property type="protein sequence ID" value="KAK7598071.1"/>
    <property type="molecule type" value="Genomic_DNA"/>
</dbReference>
<evidence type="ECO:0000256" key="1">
    <source>
        <dbReference type="PROSITE-ProRule" id="PRU00023"/>
    </source>
</evidence>
<keyword evidence="4" id="KW-1185">Reference proteome</keyword>
<feature type="region of interest" description="Disordered" evidence="2">
    <location>
        <begin position="299"/>
        <end position="377"/>
    </location>
</feature>
<proteinExistence type="predicted"/>
<feature type="compositionally biased region" description="Basic and acidic residues" evidence="2">
    <location>
        <begin position="299"/>
        <end position="311"/>
    </location>
</feature>
<feature type="region of interest" description="Disordered" evidence="2">
    <location>
        <begin position="718"/>
        <end position="781"/>
    </location>
</feature>
<dbReference type="Gene3D" id="1.25.40.20">
    <property type="entry name" value="Ankyrin repeat-containing domain"/>
    <property type="match status" value="1"/>
</dbReference>
<dbReference type="Gene3D" id="1.25.10.10">
    <property type="entry name" value="Leucine-rich Repeat Variant"/>
    <property type="match status" value="1"/>
</dbReference>
<dbReference type="PANTHER" id="PTHR13491:SF0">
    <property type="entry name" value="ZINC FINGER CCHC DOMAIN-CONTAINING PROTEIN 10"/>
    <property type="match status" value="1"/>
</dbReference>
<dbReference type="PROSITE" id="PS50088">
    <property type="entry name" value="ANK_REPEAT"/>
    <property type="match status" value="2"/>
</dbReference>
<feature type="compositionally biased region" description="Low complexity" evidence="2">
    <location>
        <begin position="723"/>
        <end position="740"/>
    </location>
</feature>
<organism evidence="3 4">
    <name type="scientific">Parthenolecanium corni</name>
    <dbReference type="NCBI Taxonomy" id="536013"/>
    <lineage>
        <taxon>Eukaryota</taxon>
        <taxon>Metazoa</taxon>
        <taxon>Ecdysozoa</taxon>
        <taxon>Arthropoda</taxon>
        <taxon>Hexapoda</taxon>
        <taxon>Insecta</taxon>
        <taxon>Pterygota</taxon>
        <taxon>Neoptera</taxon>
        <taxon>Paraneoptera</taxon>
        <taxon>Hemiptera</taxon>
        <taxon>Sternorrhyncha</taxon>
        <taxon>Coccoidea</taxon>
        <taxon>Coccidae</taxon>
        <taxon>Parthenolecanium</taxon>
    </lineage>
</organism>
<feature type="compositionally biased region" description="Basic residues" evidence="2">
    <location>
        <begin position="341"/>
        <end position="354"/>
    </location>
</feature>
<gene>
    <name evidence="3" type="ORF">V9T40_006306</name>
</gene>
<evidence type="ECO:0000313" key="4">
    <source>
        <dbReference type="Proteomes" id="UP001367676"/>
    </source>
</evidence>
<dbReference type="PANTHER" id="PTHR13491">
    <property type="entry name" value="ZCCHC10 PROTEIN"/>
    <property type="match status" value="1"/>
</dbReference>
<feature type="compositionally biased region" description="Basic and acidic residues" evidence="2">
    <location>
        <begin position="742"/>
        <end position="760"/>
    </location>
</feature>
<dbReference type="InterPro" id="IPR019748">
    <property type="entry name" value="FERM_central"/>
</dbReference>
<feature type="compositionally biased region" description="Low complexity" evidence="2">
    <location>
        <begin position="1366"/>
        <end position="1376"/>
    </location>
</feature>
<feature type="region of interest" description="Disordered" evidence="2">
    <location>
        <begin position="499"/>
        <end position="557"/>
    </location>
</feature>
<evidence type="ECO:0000313" key="3">
    <source>
        <dbReference type="EMBL" id="KAK7598071.1"/>
    </source>
</evidence>
<dbReference type="PROSITE" id="PS50297">
    <property type="entry name" value="ANK_REP_REGION"/>
    <property type="match status" value="2"/>
</dbReference>
<feature type="region of interest" description="Disordered" evidence="2">
    <location>
        <begin position="1354"/>
        <end position="1378"/>
    </location>
</feature>
<dbReference type="InterPro" id="IPR036770">
    <property type="entry name" value="Ankyrin_rpt-contain_sf"/>
</dbReference>
<feature type="region of interest" description="Disordered" evidence="2">
    <location>
        <begin position="403"/>
        <end position="427"/>
    </location>
</feature>
<dbReference type="InterPro" id="IPR002110">
    <property type="entry name" value="Ankyrin_rpt"/>
</dbReference>
<evidence type="ECO:0008006" key="5">
    <source>
        <dbReference type="Google" id="ProtNLM"/>
    </source>
</evidence>
<dbReference type="SMART" id="SM00248">
    <property type="entry name" value="ANK"/>
    <property type="match status" value="3"/>
</dbReference>
<feature type="repeat" description="ANK" evidence="1">
    <location>
        <begin position="611"/>
        <end position="645"/>
    </location>
</feature>
<feature type="compositionally biased region" description="Polar residues" evidence="2">
    <location>
        <begin position="404"/>
        <end position="426"/>
    </location>
</feature>
<dbReference type="SUPFAM" id="SSF47031">
    <property type="entry name" value="Second domain of FERM"/>
    <property type="match status" value="1"/>
</dbReference>
<feature type="compositionally biased region" description="Low complexity" evidence="2">
    <location>
        <begin position="499"/>
        <end position="524"/>
    </location>
</feature>
<dbReference type="CDD" id="cd14473">
    <property type="entry name" value="FERM_B-lobe"/>
    <property type="match status" value="1"/>
</dbReference>
<dbReference type="SUPFAM" id="SSF48403">
    <property type="entry name" value="Ankyrin repeat"/>
    <property type="match status" value="1"/>
</dbReference>
<feature type="repeat" description="ANK" evidence="1">
    <location>
        <begin position="103"/>
        <end position="135"/>
    </location>
</feature>
<dbReference type="InterPro" id="IPR035963">
    <property type="entry name" value="FERM_2"/>
</dbReference>
<feature type="compositionally biased region" description="Polar residues" evidence="2">
    <location>
        <begin position="356"/>
        <end position="373"/>
    </location>
</feature>
<reference evidence="3 4" key="1">
    <citation type="submission" date="2024-03" db="EMBL/GenBank/DDBJ databases">
        <title>Adaptation during the transition from Ophiocordyceps entomopathogen to insect associate is accompanied by gene loss and intensified selection.</title>
        <authorList>
            <person name="Ward C.M."/>
            <person name="Onetto C.A."/>
            <person name="Borneman A.R."/>
        </authorList>
    </citation>
    <scope>NUCLEOTIDE SEQUENCE [LARGE SCALE GENOMIC DNA]</scope>
    <source>
        <strain evidence="3">AWRI1</strain>
        <tissue evidence="3">Single Adult Female</tissue>
    </source>
</reference>
<feature type="compositionally biased region" description="Low complexity" evidence="2">
    <location>
        <begin position="1636"/>
        <end position="1652"/>
    </location>
</feature>
<accession>A0AAN9Y7I6</accession>
<evidence type="ECO:0000256" key="2">
    <source>
        <dbReference type="SAM" id="MobiDB-lite"/>
    </source>
</evidence>
<dbReference type="InterPro" id="IPR011989">
    <property type="entry name" value="ARM-like"/>
</dbReference>